<evidence type="ECO:0000313" key="8">
    <source>
        <dbReference type="EMBL" id="OAO11777.1"/>
    </source>
</evidence>
<dbReference type="GO" id="GO:0017057">
    <property type="term" value="F:6-phosphogluconolactonase activity"/>
    <property type="evidence" value="ECO:0007669"/>
    <property type="project" value="UniProtKB-UniRule"/>
</dbReference>
<evidence type="ECO:0000259" key="7">
    <source>
        <dbReference type="Pfam" id="PF01182"/>
    </source>
</evidence>
<accession>A0A196S6T2</accession>
<reference evidence="8 9" key="1">
    <citation type="submission" date="2016-05" db="EMBL/GenBank/DDBJ databases">
        <title>Nuclear genome of Blastocystis sp. subtype 1 NandII.</title>
        <authorList>
            <person name="Gentekaki E."/>
            <person name="Curtis B."/>
            <person name="Stairs C."/>
            <person name="Eme L."/>
            <person name="Herman E."/>
            <person name="Klimes V."/>
            <person name="Arias M.C."/>
            <person name="Elias M."/>
            <person name="Hilliou F."/>
            <person name="Klute M."/>
            <person name="Malik S.-B."/>
            <person name="Pightling A."/>
            <person name="Rachubinski R."/>
            <person name="Salas D."/>
            <person name="Schlacht A."/>
            <person name="Suga H."/>
            <person name="Archibald J."/>
            <person name="Ball S.G."/>
            <person name="Clark G."/>
            <person name="Dacks J."/>
            <person name="Van Der Giezen M."/>
            <person name="Tsaousis A."/>
            <person name="Roger A."/>
        </authorList>
    </citation>
    <scope>NUCLEOTIDE SEQUENCE [LARGE SCALE GENOMIC DNA]</scope>
    <source>
        <strain evidence="9">ATCC 50177 / NandII</strain>
    </source>
</reference>
<dbReference type="UniPathway" id="UPA00115">
    <property type="reaction ID" value="UER00409"/>
</dbReference>
<dbReference type="SUPFAM" id="SSF100950">
    <property type="entry name" value="NagB/RpiA/CoA transferase-like"/>
    <property type="match status" value="1"/>
</dbReference>
<dbReference type="GO" id="GO:0006098">
    <property type="term" value="P:pentose-phosphate shunt"/>
    <property type="evidence" value="ECO:0007669"/>
    <property type="project" value="UniProtKB-UniPathway"/>
</dbReference>
<keyword evidence="5 6" id="KW-0378">Hydrolase</keyword>
<dbReference type="AlphaFoldDB" id="A0A196S6T2"/>
<evidence type="ECO:0000256" key="3">
    <source>
        <dbReference type="ARBA" id="ARBA00010662"/>
    </source>
</evidence>
<evidence type="ECO:0000313" key="9">
    <source>
        <dbReference type="Proteomes" id="UP000078348"/>
    </source>
</evidence>
<dbReference type="STRING" id="478820.A0A196S6T2"/>
<dbReference type="InterPro" id="IPR006148">
    <property type="entry name" value="Glc/Gal-6P_isomerase"/>
</dbReference>
<proteinExistence type="inferred from homology"/>
<evidence type="ECO:0000256" key="6">
    <source>
        <dbReference type="RuleBase" id="RU365095"/>
    </source>
</evidence>
<keyword evidence="9" id="KW-1185">Reference proteome</keyword>
<organism evidence="8 9">
    <name type="scientific">Blastocystis sp. subtype 1 (strain ATCC 50177 / NandII)</name>
    <dbReference type="NCBI Taxonomy" id="478820"/>
    <lineage>
        <taxon>Eukaryota</taxon>
        <taxon>Sar</taxon>
        <taxon>Stramenopiles</taxon>
        <taxon>Bigyra</taxon>
        <taxon>Opalozoa</taxon>
        <taxon>Opalinata</taxon>
        <taxon>Blastocystidae</taxon>
        <taxon>Blastocystis</taxon>
    </lineage>
</organism>
<dbReference type="EMBL" id="LXWW01000580">
    <property type="protein sequence ID" value="OAO11777.1"/>
    <property type="molecule type" value="Genomic_DNA"/>
</dbReference>
<dbReference type="PANTHER" id="PTHR11054">
    <property type="entry name" value="6-PHOSPHOGLUCONOLACTONASE"/>
    <property type="match status" value="1"/>
</dbReference>
<comment type="pathway">
    <text evidence="2 6">Carbohydrate degradation; pentose phosphate pathway; D-ribulose 5-phosphate from D-glucose 6-phosphate (oxidative stage): step 2/3.</text>
</comment>
<dbReference type="OrthoDB" id="432544at2759"/>
<dbReference type="EC" id="3.1.1.31" evidence="4 6"/>
<comment type="catalytic activity">
    <reaction evidence="1 6">
        <text>6-phospho-D-glucono-1,5-lactone + H2O = 6-phospho-D-gluconate + H(+)</text>
        <dbReference type="Rhea" id="RHEA:12556"/>
        <dbReference type="ChEBI" id="CHEBI:15377"/>
        <dbReference type="ChEBI" id="CHEBI:15378"/>
        <dbReference type="ChEBI" id="CHEBI:57955"/>
        <dbReference type="ChEBI" id="CHEBI:58759"/>
        <dbReference type="EC" id="3.1.1.31"/>
    </reaction>
</comment>
<evidence type="ECO:0000256" key="1">
    <source>
        <dbReference type="ARBA" id="ARBA00000832"/>
    </source>
</evidence>
<dbReference type="Gene3D" id="3.40.50.1360">
    <property type="match status" value="1"/>
</dbReference>
<dbReference type="InterPro" id="IPR037171">
    <property type="entry name" value="NagB/RpiA_transferase-like"/>
</dbReference>
<sequence length="234" mass="26128">MHQFKVVEKAKIGEEVCKLLEIIFHDKEKNGLDLYIAVSGGSQPALVAEAFLHSSIHWERVHFFFTDERCVPLTHPDSNYEAWNRLFFSIAKIPSTHVHHIVEPIESPEVAAKQYALDLQMLPKRNGIPVFDVLLLGMGPDGHTCSLFPGHKEIENTTDIVTYIEDSPKPPKQRITLTLPVLNNASHVFFIVTGKDKKSCLDAIRDGTSQLPSSRVSPTAGDCIWFVDPAAYGV</sequence>
<evidence type="ECO:0000256" key="2">
    <source>
        <dbReference type="ARBA" id="ARBA00004961"/>
    </source>
</evidence>
<feature type="domain" description="Glucosamine/galactosamine-6-phosphate isomerase" evidence="7">
    <location>
        <begin position="14"/>
        <end position="225"/>
    </location>
</feature>
<dbReference type="GO" id="GO:0005975">
    <property type="term" value="P:carbohydrate metabolic process"/>
    <property type="evidence" value="ECO:0007669"/>
    <property type="project" value="UniProtKB-UniRule"/>
</dbReference>
<gene>
    <name evidence="8" type="ORF">AV274_6612</name>
</gene>
<dbReference type="NCBIfam" id="TIGR01198">
    <property type="entry name" value="pgl"/>
    <property type="match status" value="1"/>
</dbReference>
<dbReference type="CDD" id="cd01400">
    <property type="entry name" value="6PGL"/>
    <property type="match status" value="1"/>
</dbReference>
<protein>
    <recommendedName>
        <fullName evidence="4 6">6-phosphogluconolactonase</fullName>
        <shortName evidence="6">6PGL</shortName>
        <ecNumber evidence="4 6">3.1.1.31</ecNumber>
    </recommendedName>
</protein>
<comment type="similarity">
    <text evidence="3 6">Belongs to the glucosamine/galactosamine-6-phosphate isomerase family. 6-phosphogluconolactonase subfamily.</text>
</comment>
<dbReference type="InterPro" id="IPR005900">
    <property type="entry name" value="6-phosphogluconolactonase_DevB"/>
</dbReference>
<dbReference type="Proteomes" id="UP000078348">
    <property type="component" value="Unassembled WGS sequence"/>
</dbReference>
<evidence type="ECO:0000256" key="5">
    <source>
        <dbReference type="ARBA" id="ARBA00022801"/>
    </source>
</evidence>
<dbReference type="PANTHER" id="PTHR11054:SF0">
    <property type="entry name" value="6-PHOSPHOGLUCONOLACTONASE"/>
    <property type="match status" value="1"/>
</dbReference>
<evidence type="ECO:0000256" key="4">
    <source>
        <dbReference type="ARBA" id="ARBA00013198"/>
    </source>
</evidence>
<dbReference type="InterPro" id="IPR039104">
    <property type="entry name" value="6PGL"/>
</dbReference>
<dbReference type="Pfam" id="PF01182">
    <property type="entry name" value="Glucosamine_iso"/>
    <property type="match status" value="1"/>
</dbReference>
<comment type="caution">
    <text evidence="8">The sequence shown here is derived from an EMBL/GenBank/DDBJ whole genome shotgun (WGS) entry which is preliminary data.</text>
</comment>
<dbReference type="FunFam" id="3.40.50.1360:FF:000005">
    <property type="entry name" value="6-phosphogluconolactonase"/>
    <property type="match status" value="1"/>
</dbReference>
<comment type="function">
    <text evidence="6">Hydrolysis of 6-phosphogluconolactone to 6-phosphogluconate.</text>
</comment>
<name>A0A196S6T2_BLAHN</name>